<dbReference type="EMBL" id="JADBEG010000001">
    <property type="protein sequence ID" value="MBE1496282.1"/>
    <property type="molecule type" value="Genomic_DNA"/>
</dbReference>
<keyword evidence="1" id="KW-1133">Transmembrane helix</keyword>
<sequence length="149" mass="15442">MIDIWTGIRFVHVLGAIVWVGGQLTITVVVLPPVRRILATAEQAAVLRTVGRRFALITGAAFLPLQITTGILLAARHGVTWGTLLQPGYGRTLAAKLLLFAVVMAAASVHGVAQAKRQPGRARTVSIAALVGSLGVVLLAIALVEGGPG</sequence>
<name>A0ABR9I024_9PSEU</name>
<reference evidence="2 3" key="1">
    <citation type="submission" date="2020-10" db="EMBL/GenBank/DDBJ databases">
        <title>Sequencing the genomes of 1000 actinobacteria strains.</title>
        <authorList>
            <person name="Klenk H.-P."/>
        </authorList>
    </citation>
    <scope>NUCLEOTIDE SEQUENCE [LARGE SCALE GENOMIC DNA]</scope>
    <source>
        <strain evidence="2 3">DSM 44653</strain>
    </source>
</reference>
<evidence type="ECO:0000313" key="2">
    <source>
        <dbReference type="EMBL" id="MBE1496282.1"/>
    </source>
</evidence>
<gene>
    <name evidence="2" type="ORF">H4696_003382</name>
</gene>
<keyword evidence="3" id="KW-1185">Reference proteome</keyword>
<protein>
    <submittedName>
        <fullName evidence="2">Membrane protein</fullName>
    </submittedName>
</protein>
<keyword evidence="1" id="KW-0812">Transmembrane</keyword>
<feature type="transmembrane region" description="Helical" evidence="1">
    <location>
        <begin position="125"/>
        <end position="144"/>
    </location>
</feature>
<feature type="transmembrane region" description="Helical" evidence="1">
    <location>
        <begin position="12"/>
        <end position="34"/>
    </location>
</feature>
<feature type="transmembrane region" description="Helical" evidence="1">
    <location>
        <begin position="93"/>
        <end position="113"/>
    </location>
</feature>
<evidence type="ECO:0000256" key="1">
    <source>
        <dbReference type="SAM" id="Phobius"/>
    </source>
</evidence>
<keyword evidence="1" id="KW-0472">Membrane</keyword>
<dbReference type="Proteomes" id="UP000631670">
    <property type="component" value="Unassembled WGS sequence"/>
</dbReference>
<dbReference type="RefSeq" id="WP_086858409.1">
    <property type="nucleotide sequence ID" value="NZ_JADBEG010000001.1"/>
</dbReference>
<evidence type="ECO:0000313" key="3">
    <source>
        <dbReference type="Proteomes" id="UP000631670"/>
    </source>
</evidence>
<accession>A0ABR9I024</accession>
<proteinExistence type="predicted"/>
<comment type="caution">
    <text evidence="2">The sequence shown here is derived from an EMBL/GenBank/DDBJ whole genome shotgun (WGS) entry which is preliminary data.</text>
</comment>
<feature type="transmembrane region" description="Helical" evidence="1">
    <location>
        <begin position="54"/>
        <end position="73"/>
    </location>
</feature>
<organism evidence="2 3">
    <name type="scientific">Amycolatopsis lexingtonensis</name>
    <dbReference type="NCBI Taxonomy" id="218822"/>
    <lineage>
        <taxon>Bacteria</taxon>
        <taxon>Bacillati</taxon>
        <taxon>Actinomycetota</taxon>
        <taxon>Actinomycetes</taxon>
        <taxon>Pseudonocardiales</taxon>
        <taxon>Pseudonocardiaceae</taxon>
        <taxon>Amycolatopsis</taxon>
    </lineage>
</organism>